<gene>
    <name evidence="2" type="ORF">DXN04_05010</name>
</gene>
<sequence>MRKLFIMVMCLAGTASFAQSRNGKMDAKQFVTANRNPNAIADYKAITAVIDGYVEGLRLGDVAKLKKAFHKDAIMYGFMSAGTLEGSVDNLYNFVAQHGPASGITSYVSILHKTANTAMVLVELEGVSPTENSTDYLSLMYKDGEWKIISKVFHLWAK</sequence>
<evidence type="ECO:0000313" key="2">
    <source>
        <dbReference type="EMBL" id="RFM36862.1"/>
    </source>
</evidence>
<feature type="signal peptide" evidence="1">
    <location>
        <begin position="1"/>
        <end position="20"/>
    </location>
</feature>
<dbReference type="Gene3D" id="3.10.450.50">
    <property type="match status" value="1"/>
</dbReference>
<dbReference type="Proteomes" id="UP000261174">
    <property type="component" value="Unassembled WGS sequence"/>
</dbReference>
<keyword evidence="1" id="KW-0732">Signal</keyword>
<dbReference type="SUPFAM" id="SSF54427">
    <property type="entry name" value="NTF2-like"/>
    <property type="match status" value="1"/>
</dbReference>
<dbReference type="InterPro" id="IPR032710">
    <property type="entry name" value="NTF2-like_dom_sf"/>
</dbReference>
<evidence type="ECO:0000313" key="3">
    <source>
        <dbReference type="Proteomes" id="UP000261174"/>
    </source>
</evidence>
<dbReference type="EMBL" id="QTJV01000001">
    <property type="protein sequence ID" value="RFM36862.1"/>
    <property type="molecule type" value="Genomic_DNA"/>
</dbReference>
<comment type="caution">
    <text evidence="2">The sequence shown here is derived from an EMBL/GenBank/DDBJ whole genome shotgun (WGS) entry which is preliminary data.</text>
</comment>
<name>A0A3E1P9K0_9BACT</name>
<dbReference type="AlphaFoldDB" id="A0A3E1P9K0"/>
<organism evidence="2 3">
    <name type="scientific">Chitinophaga silvisoli</name>
    <dbReference type="NCBI Taxonomy" id="2291814"/>
    <lineage>
        <taxon>Bacteria</taxon>
        <taxon>Pseudomonadati</taxon>
        <taxon>Bacteroidota</taxon>
        <taxon>Chitinophagia</taxon>
        <taxon>Chitinophagales</taxon>
        <taxon>Chitinophagaceae</taxon>
        <taxon>Chitinophaga</taxon>
    </lineage>
</organism>
<dbReference type="RefSeq" id="WP_116852181.1">
    <property type="nucleotide sequence ID" value="NZ_QTJV01000001.1"/>
</dbReference>
<evidence type="ECO:0000256" key="1">
    <source>
        <dbReference type="SAM" id="SignalP"/>
    </source>
</evidence>
<dbReference type="InterPro" id="IPR039437">
    <property type="entry name" value="FrzH/put_lumazine-bd"/>
</dbReference>
<dbReference type="OrthoDB" id="8445243at2"/>
<keyword evidence="3" id="KW-1185">Reference proteome</keyword>
<dbReference type="Pfam" id="PF12893">
    <property type="entry name" value="Lumazine_bd_2"/>
    <property type="match status" value="1"/>
</dbReference>
<proteinExistence type="predicted"/>
<accession>A0A3E1P9K0</accession>
<protein>
    <submittedName>
        <fullName evidence="2">Nuclear transport factor 2 family protein</fullName>
    </submittedName>
</protein>
<reference evidence="2 3" key="1">
    <citation type="submission" date="2018-08" db="EMBL/GenBank/DDBJ databases">
        <title>Chitinophaga sp. K20C18050901, a novel bacterium isolated from forest soil.</title>
        <authorList>
            <person name="Wang C."/>
        </authorList>
    </citation>
    <scope>NUCLEOTIDE SEQUENCE [LARGE SCALE GENOMIC DNA]</scope>
    <source>
        <strain evidence="2 3">K20C18050901</strain>
    </source>
</reference>
<feature type="chain" id="PRO_5017789207" evidence="1">
    <location>
        <begin position="21"/>
        <end position="158"/>
    </location>
</feature>